<evidence type="ECO:0000313" key="2">
    <source>
        <dbReference type="Proteomes" id="UP000503447"/>
    </source>
</evidence>
<sequence length="40" mass="4413">MEAEWLSAAASRCAVLPVVRQRRGAPVSRGVETLGEQFRK</sequence>
<dbReference type="Proteomes" id="UP000503447">
    <property type="component" value="Chromosome"/>
</dbReference>
<evidence type="ECO:0000313" key="1">
    <source>
        <dbReference type="EMBL" id="QJX00762.1"/>
    </source>
</evidence>
<reference evidence="2" key="1">
    <citation type="submission" date="2020-05" db="EMBL/GenBank/DDBJ databases">
        <title>Frigoriglobus tundricola gen. nov., sp. nov., a psychrotolerant cellulolytic planctomycete of the family Gemmataceae with two divergent copies of 16S rRNA gene.</title>
        <authorList>
            <person name="Kulichevskaya I.S."/>
            <person name="Ivanova A.A."/>
            <person name="Naumoff D.G."/>
            <person name="Beletsky A.V."/>
            <person name="Rijpstra W.I.C."/>
            <person name="Sinninghe Damste J.S."/>
            <person name="Mardanov A.V."/>
            <person name="Ravin N.V."/>
            <person name="Dedysh S.N."/>
        </authorList>
    </citation>
    <scope>NUCLEOTIDE SEQUENCE [LARGE SCALE GENOMIC DNA]</scope>
    <source>
        <strain evidence="2">PL17</strain>
    </source>
</reference>
<gene>
    <name evidence="1" type="ORF">FTUN_8400</name>
</gene>
<accession>A0A6M5Z5D0</accession>
<dbReference type="EMBL" id="CP053452">
    <property type="protein sequence ID" value="QJX00762.1"/>
    <property type="molecule type" value="Genomic_DNA"/>
</dbReference>
<name>A0A6M5Z5D0_9BACT</name>
<proteinExistence type="predicted"/>
<keyword evidence="2" id="KW-1185">Reference proteome</keyword>
<organism evidence="1 2">
    <name type="scientific">Frigoriglobus tundricola</name>
    <dbReference type="NCBI Taxonomy" id="2774151"/>
    <lineage>
        <taxon>Bacteria</taxon>
        <taxon>Pseudomonadati</taxon>
        <taxon>Planctomycetota</taxon>
        <taxon>Planctomycetia</taxon>
        <taxon>Gemmatales</taxon>
        <taxon>Gemmataceae</taxon>
        <taxon>Frigoriglobus</taxon>
    </lineage>
</organism>
<protein>
    <submittedName>
        <fullName evidence="1">Uncharacterized protein</fullName>
    </submittedName>
</protein>
<dbReference type="AlphaFoldDB" id="A0A6M5Z5D0"/>
<dbReference type="KEGG" id="ftj:FTUN_8400"/>